<accession>A0A1D3D276</accession>
<evidence type="ECO:0000313" key="3">
    <source>
        <dbReference type="Proteomes" id="UP000095192"/>
    </source>
</evidence>
<name>A0A1D3D276_9EIME</name>
<keyword evidence="2" id="KW-0689">Ribosomal protein</keyword>
<dbReference type="AlphaFoldDB" id="A0A1D3D276"/>
<dbReference type="InParanoid" id="A0A1D3D276"/>
<evidence type="ECO:0000256" key="1">
    <source>
        <dbReference type="SAM" id="MobiDB-lite"/>
    </source>
</evidence>
<dbReference type="Proteomes" id="UP000095192">
    <property type="component" value="Unassembled WGS sequence"/>
</dbReference>
<organism evidence="2 3">
    <name type="scientific">Cyclospora cayetanensis</name>
    <dbReference type="NCBI Taxonomy" id="88456"/>
    <lineage>
        <taxon>Eukaryota</taxon>
        <taxon>Sar</taxon>
        <taxon>Alveolata</taxon>
        <taxon>Apicomplexa</taxon>
        <taxon>Conoidasida</taxon>
        <taxon>Coccidia</taxon>
        <taxon>Eucoccidiorida</taxon>
        <taxon>Eimeriorina</taxon>
        <taxon>Eimeriidae</taxon>
        <taxon>Cyclospora</taxon>
    </lineage>
</organism>
<feature type="compositionally biased region" description="Basic and acidic residues" evidence="1">
    <location>
        <begin position="382"/>
        <end position="398"/>
    </location>
</feature>
<dbReference type="VEuPathDB" id="ToxoDB:cyc_05747"/>
<feature type="region of interest" description="Disordered" evidence="1">
    <location>
        <begin position="1"/>
        <end position="30"/>
    </location>
</feature>
<feature type="region of interest" description="Disordered" evidence="1">
    <location>
        <begin position="382"/>
        <end position="441"/>
    </location>
</feature>
<comment type="caution">
    <text evidence="2">The sequence shown here is derived from an EMBL/GenBank/DDBJ whole genome shotgun (WGS) entry which is preliminary data.</text>
</comment>
<feature type="region of interest" description="Disordered" evidence="1">
    <location>
        <begin position="181"/>
        <end position="204"/>
    </location>
</feature>
<proteinExistence type="predicted"/>
<feature type="compositionally biased region" description="Basic residues" evidence="1">
    <location>
        <begin position="1"/>
        <end position="10"/>
    </location>
</feature>
<protein>
    <submittedName>
        <fullName evidence="2">Ribosomal protein</fullName>
    </submittedName>
</protein>
<sequence length="441" mass="48121">MRWGLKRRYPRGPPWGAPQGTRRGGPSIPERFNKFKSKFSSLKGVLVGRLGVFARGIEALPPVSSQNCGGETPRVDAAAAAAPLCAVASPQREGETEREGRVSREARRVCVLFPSSERDASQRVPGYDLGEGSPSLLAEAYPLISKRSCCAGGQSERHNDEGRGREAACDADALVASNSLPERPHTAQPSPQSQQQKRTKKRLVVDREKLSAASEALDEESDPWGVQPEDLVPSGAATQKLLATASRLALQRHTKDTGSSEAQVGILTARHVQRPKAQPPSSKYLMSTQASILRSGENTLTGGCGEREGGGSRALNAQLLQYLGVRDFERYAQILRILNIKPVNLPGSMDGLLRENRYMGRTQTDQDKKRCAVALRKAKAGEAFHERQRRREAEERKRVQQLRVKPSLLRRSLAAEETPPASKKSPAVHQELPLDNSAATP</sequence>
<gene>
    <name evidence="2" type="ORF">cyc_05747</name>
</gene>
<dbReference type="GO" id="GO:0005840">
    <property type="term" value="C:ribosome"/>
    <property type="evidence" value="ECO:0007669"/>
    <property type="project" value="UniProtKB-KW"/>
</dbReference>
<evidence type="ECO:0000313" key="2">
    <source>
        <dbReference type="EMBL" id="OEH77558.1"/>
    </source>
</evidence>
<keyword evidence="2" id="KW-0687">Ribonucleoprotein</keyword>
<dbReference type="EMBL" id="JROU02001056">
    <property type="protein sequence ID" value="OEH77558.1"/>
    <property type="molecule type" value="Genomic_DNA"/>
</dbReference>
<feature type="compositionally biased region" description="Polar residues" evidence="1">
    <location>
        <begin position="187"/>
        <end position="196"/>
    </location>
</feature>
<keyword evidence="3" id="KW-1185">Reference proteome</keyword>
<reference evidence="2 3" key="1">
    <citation type="journal article" date="2016" name="BMC Genomics">
        <title>Comparative genomics reveals Cyclospora cayetanensis possesses coccidia-like metabolism and invasion components but unique surface antigens.</title>
        <authorList>
            <person name="Liu S."/>
            <person name="Wang L."/>
            <person name="Zheng H."/>
            <person name="Xu Z."/>
            <person name="Roellig D.M."/>
            <person name="Li N."/>
            <person name="Frace M.A."/>
            <person name="Tang K."/>
            <person name="Arrowood M.J."/>
            <person name="Moss D.M."/>
            <person name="Zhang L."/>
            <person name="Feng Y."/>
            <person name="Xiao L."/>
        </authorList>
    </citation>
    <scope>NUCLEOTIDE SEQUENCE [LARGE SCALE GENOMIC DNA]</scope>
    <source>
        <strain evidence="2 3">CHN_HEN01</strain>
    </source>
</reference>